<dbReference type="Gene3D" id="1.10.287.130">
    <property type="match status" value="1"/>
</dbReference>
<dbReference type="InterPro" id="IPR003660">
    <property type="entry name" value="HAMP_dom"/>
</dbReference>
<organism evidence="4 5">
    <name type="scientific">Pseudoalteromonas phenolica</name>
    <dbReference type="NCBI Taxonomy" id="161398"/>
    <lineage>
        <taxon>Bacteria</taxon>
        <taxon>Pseudomonadati</taxon>
        <taxon>Pseudomonadota</taxon>
        <taxon>Gammaproteobacteria</taxon>
        <taxon>Alteromonadales</taxon>
        <taxon>Pseudoalteromonadaceae</taxon>
        <taxon>Pseudoalteromonas</taxon>
    </lineage>
</organism>
<evidence type="ECO:0000256" key="2">
    <source>
        <dbReference type="ARBA" id="ARBA00012438"/>
    </source>
</evidence>
<sequence>LKQLKRSFKAIESGELDTRLALKRHDEVGEIISSFNNLAAWLQGLHQQYKQMNSDLSHELRTPLNGIRSRL</sequence>
<keyword evidence="4" id="KW-0418">Kinase</keyword>
<comment type="caution">
    <text evidence="4">The sequence shown here is derived from an EMBL/GenBank/DDBJ whole genome shotgun (WGS) entry which is preliminary data.</text>
</comment>
<feature type="non-terminal residue" evidence="4">
    <location>
        <position position="71"/>
    </location>
</feature>
<accession>A0A5S3YLW0</accession>
<dbReference type="RefSeq" id="WP_138569413.1">
    <property type="nucleotide sequence ID" value="NZ_PNCM01000475.1"/>
</dbReference>
<evidence type="ECO:0000259" key="3">
    <source>
        <dbReference type="PROSITE" id="PS50885"/>
    </source>
</evidence>
<comment type="catalytic activity">
    <reaction evidence="1">
        <text>ATP + protein L-histidine = ADP + protein N-phospho-L-histidine.</text>
        <dbReference type="EC" id="2.7.13.3"/>
    </reaction>
</comment>
<reference evidence="5" key="2">
    <citation type="submission" date="2019-06" db="EMBL/GenBank/DDBJ databases">
        <title>Co-occurence of chitin degradation, pigmentation and bioactivity in marine Pseudoalteromonas.</title>
        <authorList>
            <person name="Sonnenschein E.C."/>
            <person name="Bech P.K."/>
        </authorList>
    </citation>
    <scope>NUCLEOTIDE SEQUENCE [LARGE SCALE GENOMIC DNA]</scope>
    <source>
        <strain evidence="5">S1189</strain>
    </source>
</reference>
<feature type="non-terminal residue" evidence="4">
    <location>
        <position position="1"/>
    </location>
</feature>
<dbReference type="GO" id="GO:0016020">
    <property type="term" value="C:membrane"/>
    <property type="evidence" value="ECO:0007669"/>
    <property type="project" value="InterPro"/>
</dbReference>
<evidence type="ECO:0000313" key="5">
    <source>
        <dbReference type="Proteomes" id="UP000307362"/>
    </source>
</evidence>
<dbReference type="OrthoDB" id="9804645at2"/>
<dbReference type="Proteomes" id="UP000307362">
    <property type="component" value="Unassembled WGS sequence"/>
</dbReference>
<evidence type="ECO:0000313" key="4">
    <source>
        <dbReference type="EMBL" id="TMP73874.1"/>
    </source>
</evidence>
<name>A0A5S3YLW0_9GAMM</name>
<keyword evidence="4" id="KW-0808">Transferase</keyword>
<dbReference type="SUPFAM" id="SSF158472">
    <property type="entry name" value="HAMP domain-like"/>
    <property type="match status" value="1"/>
</dbReference>
<proteinExistence type="predicted"/>
<dbReference type="Pfam" id="PF00672">
    <property type="entry name" value="HAMP"/>
    <property type="match status" value="1"/>
</dbReference>
<dbReference type="AlphaFoldDB" id="A0A5S3YLW0"/>
<feature type="domain" description="HAMP" evidence="3">
    <location>
        <begin position="1"/>
        <end position="47"/>
    </location>
</feature>
<protein>
    <recommendedName>
        <fullName evidence="2">histidine kinase</fullName>
        <ecNumber evidence="2">2.7.13.3</ecNumber>
    </recommendedName>
</protein>
<dbReference type="InterPro" id="IPR003661">
    <property type="entry name" value="HisK_dim/P_dom"/>
</dbReference>
<gene>
    <name evidence="4" type="ORF">CWB73_22365</name>
</gene>
<dbReference type="CDD" id="cd00082">
    <property type="entry name" value="HisKA"/>
    <property type="match status" value="1"/>
</dbReference>
<dbReference type="Pfam" id="PF00512">
    <property type="entry name" value="HisKA"/>
    <property type="match status" value="1"/>
</dbReference>
<dbReference type="InterPro" id="IPR036097">
    <property type="entry name" value="HisK_dim/P_sf"/>
</dbReference>
<dbReference type="SUPFAM" id="SSF47384">
    <property type="entry name" value="Homodimeric domain of signal transducing histidine kinase"/>
    <property type="match status" value="1"/>
</dbReference>
<dbReference type="EC" id="2.7.13.3" evidence="2"/>
<dbReference type="GO" id="GO:0000155">
    <property type="term" value="F:phosphorelay sensor kinase activity"/>
    <property type="evidence" value="ECO:0007669"/>
    <property type="project" value="InterPro"/>
</dbReference>
<dbReference type="EMBL" id="PNCM01000475">
    <property type="protein sequence ID" value="TMP73874.1"/>
    <property type="molecule type" value="Genomic_DNA"/>
</dbReference>
<dbReference type="CDD" id="cd06225">
    <property type="entry name" value="HAMP"/>
    <property type="match status" value="1"/>
</dbReference>
<reference evidence="4 5" key="1">
    <citation type="submission" date="2017-12" db="EMBL/GenBank/DDBJ databases">
        <authorList>
            <person name="Paulsen S."/>
            <person name="Gram L.K."/>
        </authorList>
    </citation>
    <scope>NUCLEOTIDE SEQUENCE [LARGE SCALE GENOMIC DNA]</scope>
    <source>
        <strain evidence="4 5">S1189</strain>
    </source>
</reference>
<evidence type="ECO:0000256" key="1">
    <source>
        <dbReference type="ARBA" id="ARBA00000085"/>
    </source>
</evidence>
<dbReference type="PROSITE" id="PS50885">
    <property type="entry name" value="HAMP"/>
    <property type="match status" value="1"/>
</dbReference>